<keyword evidence="7" id="KW-0732">Signal</keyword>
<organism evidence="10 11">
    <name type="scientific">Diaporthe australafricana</name>
    <dbReference type="NCBI Taxonomy" id="127596"/>
    <lineage>
        <taxon>Eukaryota</taxon>
        <taxon>Fungi</taxon>
        <taxon>Dikarya</taxon>
        <taxon>Ascomycota</taxon>
        <taxon>Pezizomycotina</taxon>
        <taxon>Sordariomycetes</taxon>
        <taxon>Sordariomycetidae</taxon>
        <taxon>Diaporthales</taxon>
        <taxon>Diaporthaceae</taxon>
        <taxon>Diaporthe</taxon>
    </lineage>
</organism>
<reference evidence="10 11" key="1">
    <citation type="journal article" date="2024" name="IMA Fungus">
        <title>IMA Genome - F19 : A genome assembly and annotation guide to empower mycologists, including annotated draft genome sequences of Ceratocystis pirilliformis, Diaporthe australafricana, Fusarium ophioides, Paecilomyces lecythidis, and Sporothrix stenoceras.</title>
        <authorList>
            <person name="Aylward J."/>
            <person name="Wilson A.M."/>
            <person name="Visagie C.M."/>
            <person name="Spraker J."/>
            <person name="Barnes I."/>
            <person name="Buitendag C."/>
            <person name="Ceriani C."/>
            <person name="Del Mar Angel L."/>
            <person name="du Plessis D."/>
            <person name="Fuchs T."/>
            <person name="Gasser K."/>
            <person name="Kramer D."/>
            <person name="Li W."/>
            <person name="Munsamy K."/>
            <person name="Piso A."/>
            <person name="Price J.L."/>
            <person name="Sonnekus B."/>
            <person name="Thomas C."/>
            <person name="van der Nest A."/>
            <person name="van Dijk A."/>
            <person name="van Heerden A."/>
            <person name="van Vuuren N."/>
            <person name="Yilmaz N."/>
            <person name="Duong T.A."/>
            <person name="van der Merwe N.A."/>
            <person name="Wingfield M.J."/>
            <person name="Wingfield B.D."/>
        </authorList>
    </citation>
    <scope>NUCLEOTIDE SEQUENCE [LARGE SCALE GENOMIC DNA]</scope>
    <source>
        <strain evidence="10 11">CMW 18300</strain>
    </source>
</reference>
<accession>A0ABR3W4U2</accession>
<dbReference type="InterPro" id="IPR012132">
    <property type="entry name" value="GMC_OxRdtase"/>
</dbReference>
<evidence type="ECO:0000256" key="1">
    <source>
        <dbReference type="ARBA" id="ARBA00001974"/>
    </source>
</evidence>
<dbReference type="SUPFAM" id="SSF51905">
    <property type="entry name" value="FAD/NAD(P)-binding domain"/>
    <property type="match status" value="1"/>
</dbReference>
<sequence length="584" mass="63336">MGAQTVSWLFILLLISDIMTATAISFDYVVVGGGTCGLVLANRLSEDPNITVAVIEPGEDVRNNPNVTDPGNFVVAFDTPIDWSYPSTTQASAANRSFTFHSGKAIGGTSTINGMTYIRADAAEIDAWEALGNEGWNWSTLLPYYKQTERFTTPTKEQTDVGANFEPEYHGKHGDLHVGFRYALPNGSFHGLVQETWEGLGYHVNPEVNSGETRGFDVWPMTIDRDSDLRWDSARAYFSPVEHRNNLFLLKGTALNLELDAGIVGGTKKATSLRYVDGSNNTIIVGVNKEVILSAGALRTPLLLEMSGIGNPQILGDIGVDTVIDLPGVGENLQEQPNSNLIFEGSLNVTGYATYATFANAEDLFGSEKLEISDEVSANITAYAESAASRSRGGLNTSALEHIFRIQHELIFTKNVTVGETITAYYSGSLLTAWWCLLPFSRGSVHLASLDAFDSPLIDPQYFVADIDMATQVAIGKQAQSFWHKNPIAAYIGRNLTADPGSEEEWANYITNSFEPNYHPIGTASMMSRELGGVVDAKLKVYGTSNVRVVDASVIPLQVSGHLTATLYAIAERASEIIKASESS</sequence>
<evidence type="ECO:0000313" key="11">
    <source>
        <dbReference type="Proteomes" id="UP001583177"/>
    </source>
</evidence>
<evidence type="ECO:0000256" key="4">
    <source>
        <dbReference type="ARBA" id="ARBA00022827"/>
    </source>
</evidence>
<dbReference type="InterPro" id="IPR027424">
    <property type="entry name" value="Glucose_Oxidase_domain_2"/>
</dbReference>
<keyword evidence="5" id="KW-0560">Oxidoreductase</keyword>
<keyword evidence="3 6" id="KW-0285">Flavoprotein</keyword>
<evidence type="ECO:0000259" key="9">
    <source>
        <dbReference type="PROSITE" id="PS00624"/>
    </source>
</evidence>
<keyword evidence="11" id="KW-1185">Reference proteome</keyword>
<feature type="chain" id="PRO_5045241595" description="Glucose-methanol-choline oxidoreductase N-terminal domain-containing protein" evidence="7">
    <location>
        <begin position="24"/>
        <end position="584"/>
    </location>
</feature>
<dbReference type="Gene3D" id="4.10.450.10">
    <property type="entry name" value="Glucose Oxidase, domain 2"/>
    <property type="match status" value="1"/>
</dbReference>
<dbReference type="PROSITE" id="PS00623">
    <property type="entry name" value="GMC_OXRED_1"/>
    <property type="match status" value="1"/>
</dbReference>
<dbReference type="Gene3D" id="3.30.560.10">
    <property type="entry name" value="Glucose Oxidase, domain 3"/>
    <property type="match status" value="1"/>
</dbReference>
<dbReference type="InterPro" id="IPR007867">
    <property type="entry name" value="GMC_OxRtase_C"/>
</dbReference>
<feature type="domain" description="Glucose-methanol-choline oxidoreductase N-terminal" evidence="9">
    <location>
        <begin position="296"/>
        <end position="310"/>
    </location>
</feature>
<evidence type="ECO:0000256" key="3">
    <source>
        <dbReference type="ARBA" id="ARBA00022630"/>
    </source>
</evidence>
<evidence type="ECO:0000256" key="6">
    <source>
        <dbReference type="RuleBase" id="RU003968"/>
    </source>
</evidence>
<dbReference type="PIRSF" id="PIRSF000137">
    <property type="entry name" value="Alcohol_oxidase"/>
    <property type="match status" value="1"/>
</dbReference>
<evidence type="ECO:0000256" key="5">
    <source>
        <dbReference type="ARBA" id="ARBA00023002"/>
    </source>
</evidence>
<protein>
    <recommendedName>
        <fullName evidence="8 9">Glucose-methanol-choline oxidoreductase N-terminal domain-containing protein</fullName>
    </recommendedName>
</protein>
<keyword evidence="4 6" id="KW-0274">FAD</keyword>
<evidence type="ECO:0000313" key="10">
    <source>
        <dbReference type="EMBL" id="KAL1853219.1"/>
    </source>
</evidence>
<comment type="similarity">
    <text evidence="2 6">Belongs to the GMC oxidoreductase family.</text>
</comment>
<dbReference type="InterPro" id="IPR036188">
    <property type="entry name" value="FAD/NAD-bd_sf"/>
</dbReference>
<comment type="cofactor">
    <cofactor evidence="1">
        <name>FAD</name>
        <dbReference type="ChEBI" id="CHEBI:57692"/>
    </cofactor>
</comment>
<dbReference type="PANTHER" id="PTHR11552:SF201">
    <property type="entry name" value="GLUCOSE-METHANOL-CHOLINE OXIDOREDUCTASE N-TERMINAL DOMAIN-CONTAINING PROTEIN"/>
    <property type="match status" value="1"/>
</dbReference>
<dbReference type="Proteomes" id="UP001583177">
    <property type="component" value="Unassembled WGS sequence"/>
</dbReference>
<evidence type="ECO:0000259" key="8">
    <source>
        <dbReference type="PROSITE" id="PS00623"/>
    </source>
</evidence>
<evidence type="ECO:0000256" key="2">
    <source>
        <dbReference type="ARBA" id="ARBA00010790"/>
    </source>
</evidence>
<dbReference type="PROSITE" id="PS00624">
    <property type="entry name" value="GMC_OXRED_2"/>
    <property type="match status" value="1"/>
</dbReference>
<dbReference type="SUPFAM" id="SSF54373">
    <property type="entry name" value="FAD-linked reductases, C-terminal domain"/>
    <property type="match status" value="1"/>
</dbReference>
<name>A0ABR3W4U2_9PEZI</name>
<gene>
    <name evidence="10" type="ORF">Daus18300_011867</name>
</gene>
<dbReference type="PANTHER" id="PTHR11552">
    <property type="entry name" value="GLUCOSE-METHANOL-CHOLINE GMC OXIDOREDUCTASE"/>
    <property type="match status" value="1"/>
</dbReference>
<dbReference type="Pfam" id="PF05199">
    <property type="entry name" value="GMC_oxred_C"/>
    <property type="match status" value="1"/>
</dbReference>
<dbReference type="InterPro" id="IPR000172">
    <property type="entry name" value="GMC_OxRdtase_N"/>
</dbReference>
<feature type="signal peptide" evidence="7">
    <location>
        <begin position="1"/>
        <end position="23"/>
    </location>
</feature>
<dbReference type="EMBL" id="JAWRVE010000151">
    <property type="protein sequence ID" value="KAL1853219.1"/>
    <property type="molecule type" value="Genomic_DNA"/>
</dbReference>
<proteinExistence type="inferred from homology"/>
<dbReference type="Gene3D" id="3.50.50.60">
    <property type="entry name" value="FAD/NAD(P)-binding domain"/>
    <property type="match status" value="1"/>
</dbReference>
<evidence type="ECO:0000256" key="7">
    <source>
        <dbReference type="SAM" id="SignalP"/>
    </source>
</evidence>
<comment type="caution">
    <text evidence="10">The sequence shown here is derived from an EMBL/GenBank/DDBJ whole genome shotgun (WGS) entry which is preliminary data.</text>
</comment>
<feature type="domain" description="Glucose-methanol-choline oxidoreductase N-terminal" evidence="8">
    <location>
        <begin position="103"/>
        <end position="126"/>
    </location>
</feature>
<dbReference type="Pfam" id="PF00732">
    <property type="entry name" value="GMC_oxred_N"/>
    <property type="match status" value="1"/>
</dbReference>